<reference evidence="2 3" key="1">
    <citation type="journal article" date="2011" name="Genome Res.">
        <title>Phylogeny-wide analysis of social amoeba genomes highlights ancient origins for complex intercellular communication.</title>
        <authorList>
            <person name="Heidel A.J."/>
            <person name="Lawal H.M."/>
            <person name="Felder M."/>
            <person name="Schilde C."/>
            <person name="Helps N.R."/>
            <person name="Tunggal B."/>
            <person name="Rivero F."/>
            <person name="John U."/>
            <person name="Schleicher M."/>
            <person name="Eichinger L."/>
            <person name="Platzer M."/>
            <person name="Noegel A.A."/>
            <person name="Schaap P."/>
            <person name="Gloeckner G."/>
        </authorList>
    </citation>
    <scope>NUCLEOTIDE SEQUENCE [LARGE SCALE GENOMIC DNA]</scope>
    <source>
        <strain evidence="3">ATCC 26659 / Pp 5 / PN500</strain>
    </source>
</reference>
<organism evidence="2 3">
    <name type="scientific">Heterostelium pallidum (strain ATCC 26659 / Pp 5 / PN500)</name>
    <name type="common">Cellular slime mold</name>
    <name type="synonym">Polysphondylium pallidum</name>
    <dbReference type="NCBI Taxonomy" id="670386"/>
    <lineage>
        <taxon>Eukaryota</taxon>
        <taxon>Amoebozoa</taxon>
        <taxon>Evosea</taxon>
        <taxon>Eumycetozoa</taxon>
        <taxon>Dictyostelia</taxon>
        <taxon>Acytosteliales</taxon>
        <taxon>Acytosteliaceae</taxon>
        <taxon>Heterostelium</taxon>
    </lineage>
</organism>
<dbReference type="InParanoid" id="D3BBG5"/>
<keyword evidence="3" id="KW-1185">Reference proteome</keyword>
<dbReference type="SUPFAM" id="SSF52047">
    <property type="entry name" value="RNI-like"/>
    <property type="match status" value="1"/>
</dbReference>
<dbReference type="AlphaFoldDB" id="D3BBG5"/>
<dbReference type="Proteomes" id="UP000001396">
    <property type="component" value="Unassembled WGS sequence"/>
</dbReference>
<evidence type="ECO:0000313" key="2">
    <source>
        <dbReference type="EMBL" id="EFA80998.1"/>
    </source>
</evidence>
<feature type="region of interest" description="Disordered" evidence="1">
    <location>
        <begin position="129"/>
        <end position="148"/>
    </location>
</feature>
<dbReference type="EMBL" id="ADBJ01000026">
    <property type="protein sequence ID" value="EFA80998.1"/>
    <property type="molecule type" value="Genomic_DNA"/>
</dbReference>
<name>D3BBG5_HETP5</name>
<dbReference type="Gene3D" id="3.80.10.10">
    <property type="entry name" value="Ribonuclease Inhibitor"/>
    <property type="match status" value="1"/>
</dbReference>
<dbReference type="RefSeq" id="XP_020433116.1">
    <property type="nucleotide sequence ID" value="XM_020576704.1"/>
</dbReference>
<gene>
    <name evidence="2" type="ORF">PPL_05833</name>
</gene>
<comment type="caution">
    <text evidence="2">The sequence shown here is derived from an EMBL/GenBank/DDBJ whole genome shotgun (WGS) entry which is preliminary data.</text>
</comment>
<dbReference type="InterPro" id="IPR032675">
    <property type="entry name" value="LRR_dom_sf"/>
</dbReference>
<protein>
    <submittedName>
        <fullName evidence="2">Uncharacterized protein</fullName>
    </submittedName>
</protein>
<proteinExistence type="predicted"/>
<dbReference type="GeneID" id="31361317"/>
<evidence type="ECO:0000313" key="3">
    <source>
        <dbReference type="Proteomes" id="UP000001396"/>
    </source>
</evidence>
<sequence length="574" mass="65080">MGSKHSSLNNSKDSITTFNHIGRINNNQCGVPDVVLREVVSYLSFTMKLHQSKWNPLSLSLVCSYWLKFIVYRSLTQLTFLSTSNSLSFYNVTLRRFLAEDVHYDPNSYAFLKYLSLQKITVIFPTKSNGKLKKSSSNTSIDSMDSKDGSLSKADAKAKFSHHQWVEDNKLMLQSEFMPMVSLTLVNLPLDCSLKPLVPIKINKFRIYSSYNPKKVLVLKIGSLLARNTTITHFSFKALSDNIYLKNPQPIPPNVLSLSIAANLTYFEPYLLNKPNQAENQEKTADNQLTTSSKSNPIINSIKKPMSLASQAPNLTKLYLFDDVLFKSNFDLKPCLSELPSLTDLTLVNLYPMQQKSEPFFTNLSNLTRLSIDGCARIHNNQTTISISAESAFYSDLQLLAGSLQTLKLKNFPLKFEQLSPVLKSMTSLRRLTLEDVNPAEMVPLITQLESCSNVQRLSLNYHEDLLPTICEYIQSNTAVRTLSISNLHKKAARPIIKSFKHNKNITLLKADNIMEHSSSNHLPKHVLVHKKSKQHYPKHLSKTAFRETNLDRFQYLITELNQISSQFNESLVG</sequence>
<accession>D3BBG5</accession>
<evidence type="ECO:0000256" key="1">
    <source>
        <dbReference type="SAM" id="MobiDB-lite"/>
    </source>
</evidence>